<gene>
    <name evidence="1" type="ORF">LOK49_LG03G00111</name>
</gene>
<reference evidence="1 2" key="1">
    <citation type="journal article" date="2022" name="Plant J.">
        <title>Chromosome-level genome of Camellia lanceoleosa provides a valuable resource for understanding genome evolution and self-incompatibility.</title>
        <authorList>
            <person name="Gong W."/>
            <person name="Xiao S."/>
            <person name="Wang L."/>
            <person name="Liao Z."/>
            <person name="Chang Y."/>
            <person name="Mo W."/>
            <person name="Hu G."/>
            <person name="Li W."/>
            <person name="Zhao G."/>
            <person name="Zhu H."/>
            <person name="Hu X."/>
            <person name="Ji K."/>
            <person name="Xiang X."/>
            <person name="Song Q."/>
            <person name="Yuan D."/>
            <person name="Jin S."/>
            <person name="Zhang L."/>
        </authorList>
    </citation>
    <scope>NUCLEOTIDE SEQUENCE [LARGE SCALE GENOMIC DNA]</scope>
    <source>
        <strain evidence="1">SQ_2022a</strain>
    </source>
</reference>
<accession>A0ACC0I7M4</accession>
<keyword evidence="2" id="KW-1185">Reference proteome</keyword>
<sequence length="264" mass="28832">MKGVTAESIKELSDRLEMFKAKAVLDSEVREALMAPLSPNPKWSEIAEKETRSEIATVLPDLGGNQSVRVRDEIQTTIVAESEGVGINDEENRAVLHRDVDYEQVDLVSNQDGDVMSQKAMESGPFGKNFRGGFHGRGRGVRGGRGTYRQESRSWADVASASVRSEEMEFVAPTEVSRSSNVGRVDSGKDCVNTYLEDVVTTTDSTADIVTKEVASLEEEITTKATTQVEASHSDIMDIANLIHPATEIILKEVESKVLGAEEI</sequence>
<proteinExistence type="predicted"/>
<evidence type="ECO:0000313" key="2">
    <source>
        <dbReference type="Proteomes" id="UP001060215"/>
    </source>
</evidence>
<dbReference type="Proteomes" id="UP001060215">
    <property type="component" value="Chromosome 6"/>
</dbReference>
<organism evidence="1 2">
    <name type="scientific">Camellia lanceoleosa</name>
    <dbReference type="NCBI Taxonomy" id="1840588"/>
    <lineage>
        <taxon>Eukaryota</taxon>
        <taxon>Viridiplantae</taxon>
        <taxon>Streptophyta</taxon>
        <taxon>Embryophyta</taxon>
        <taxon>Tracheophyta</taxon>
        <taxon>Spermatophyta</taxon>
        <taxon>Magnoliopsida</taxon>
        <taxon>eudicotyledons</taxon>
        <taxon>Gunneridae</taxon>
        <taxon>Pentapetalae</taxon>
        <taxon>asterids</taxon>
        <taxon>Ericales</taxon>
        <taxon>Theaceae</taxon>
        <taxon>Camellia</taxon>
    </lineage>
</organism>
<dbReference type="EMBL" id="CM045763">
    <property type="protein sequence ID" value="KAI8021571.1"/>
    <property type="molecule type" value="Genomic_DNA"/>
</dbReference>
<protein>
    <submittedName>
        <fullName evidence="1">Uncharacterized protein</fullName>
    </submittedName>
</protein>
<evidence type="ECO:0000313" key="1">
    <source>
        <dbReference type="EMBL" id="KAI8021571.1"/>
    </source>
</evidence>
<comment type="caution">
    <text evidence="1">The sequence shown here is derived from an EMBL/GenBank/DDBJ whole genome shotgun (WGS) entry which is preliminary data.</text>
</comment>
<name>A0ACC0I7M4_9ERIC</name>